<proteinExistence type="predicted"/>
<organism evidence="1 2">
    <name type="scientific">Pseudozyma flocculosa PF-1</name>
    <dbReference type="NCBI Taxonomy" id="1277687"/>
    <lineage>
        <taxon>Eukaryota</taxon>
        <taxon>Fungi</taxon>
        <taxon>Dikarya</taxon>
        <taxon>Basidiomycota</taxon>
        <taxon>Ustilaginomycotina</taxon>
        <taxon>Ustilaginomycetes</taxon>
        <taxon>Ustilaginales</taxon>
        <taxon>Ustilaginaceae</taxon>
        <taxon>Pseudozyma</taxon>
    </lineage>
</organism>
<accession>A0A061H6S4</accession>
<dbReference type="AlphaFoldDB" id="A0A061H6S4"/>
<dbReference type="HOGENOM" id="CLU_1504092_0_0_1"/>
<reference evidence="1 2" key="1">
    <citation type="journal article" date="2013" name="Plant Cell">
        <title>The transition from a phytopathogenic smut ancestor to an anamorphic biocontrol agent deciphered by comparative whole-genome analysis.</title>
        <authorList>
            <person name="Lefebvre F."/>
            <person name="Joly D.L."/>
            <person name="Labbe C."/>
            <person name="Teichmann B."/>
            <person name="Linning R."/>
            <person name="Belzile F."/>
            <person name="Bakkeren G."/>
            <person name="Belanger R.R."/>
        </authorList>
    </citation>
    <scope>NUCLEOTIDE SEQUENCE [LARGE SCALE GENOMIC DNA]</scope>
    <source>
        <strain evidence="1 2">PF-1</strain>
    </source>
</reference>
<name>A0A061H6S4_9BASI</name>
<evidence type="ECO:0000313" key="2">
    <source>
        <dbReference type="Proteomes" id="UP000053664"/>
    </source>
</evidence>
<dbReference type="RefSeq" id="XP_007880206.1">
    <property type="nucleotide sequence ID" value="XM_007882015.1"/>
</dbReference>
<gene>
    <name evidence="1" type="ORF">PFL1_04491</name>
</gene>
<dbReference type="KEGG" id="pfp:PFL1_04491"/>
<dbReference type="Proteomes" id="UP000053664">
    <property type="component" value="Unassembled WGS sequence"/>
</dbReference>
<dbReference type="GeneID" id="19318594"/>
<evidence type="ECO:0000313" key="1">
    <source>
        <dbReference type="EMBL" id="EPQ28164.1"/>
    </source>
</evidence>
<dbReference type="EMBL" id="KE361636">
    <property type="protein sequence ID" value="EPQ28164.1"/>
    <property type="molecule type" value="Genomic_DNA"/>
</dbReference>
<protein>
    <submittedName>
        <fullName evidence="1">Uncharacterized protein</fullName>
    </submittedName>
</protein>
<sequence>MSSSNLPLLRSARCLSRMRRFSASLSSFSMRAFSSSGSRAPSPAAVATTRAVFWKRSALAMRMCVSDRVSAGVKASEPAMGPSASMTAALAWGTTRYDRLCAGRDEEPAPPMGIERRSAWLCDGGIMPCEDGPGPIWDCDCDCDWLGAALPAPRGPAVEPAWTRPASVCWVSASKGCVA</sequence>